<dbReference type="OrthoDB" id="416553at2759"/>
<dbReference type="FunFam" id="3.40.50.300:FF:000064">
    <property type="entry name" value="Septin 4"/>
    <property type="match status" value="1"/>
</dbReference>
<sequence length="411" mass="48081">MALLRPSDFESDYMKRKIDEVLAKEARARNRKSIFQNGIKQRSYPAVVRGDEKEYIGFATLPEQVHRKSVKRGFDFTLMVVGETGLGKSTLINSLFLTDLYKDRQPTDPTEKINKTTKIEKRTMEIEEKGVRLRLTVVDTPGFGDALNCEESYRVCEKYIDDQFNKYFQDESGLNRRNIQDNRVHCCLYFIPPYGHGLRQLDIEFMRRLHKKVNLVPVIAKADVLTQKEKKRLKENMMKDIAANQIEIYEFPECDPEEDDEFKRQDAELKASFPFAVIGSNTVLEVAGRRVRGRQYPWGVVEVENQQHCDFVKLRTMLISTHMHDLKDMTQEVQYENFRTQCISQISQMAMKSRTKLKRESQTFGDTGQADKLLQQKDEEIRRMQDMLHQMEEKLRTQQSIDQGHDSVINV</sequence>
<organism evidence="11 12">
    <name type="scientific">Amphibalanus amphitrite</name>
    <name type="common">Striped barnacle</name>
    <name type="synonym">Balanus amphitrite</name>
    <dbReference type="NCBI Taxonomy" id="1232801"/>
    <lineage>
        <taxon>Eukaryota</taxon>
        <taxon>Metazoa</taxon>
        <taxon>Ecdysozoa</taxon>
        <taxon>Arthropoda</taxon>
        <taxon>Crustacea</taxon>
        <taxon>Multicrustacea</taxon>
        <taxon>Cirripedia</taxon>
        <taxon>Thoracica</taxon>
        <taxon>Thoracicalcarea</taxon>
        <taxon>Balanomorpha</taxon>
        <taxon>Balanoidea</taxon>
        <taxon>Balanidae</taxon>
        <taxon>Amphibalaninae</taxon>
        <taxon>Amphibalanus</taxon>
    </lineage>
</organism>
<keyword evidence="4 8" id="KW-0547">Nucleotide-binding</keyword>
<dbReference type="AlphaFoldDB" id="A0A6A4VNM5"/>
<evidence type="ECO:0000313" key="11">
    <source>
        <dbReference type="EMBL" id="KAF0290891.1"/>
    </source>
</evidence>
<name>A0A6A4VNM5_AMPAM</name>
<keyword evidence="3" id="KW-0132">Cell division</keyword>
<protein>
    <recommendedName>
        <fullName evidence="7">Septin</fullName>
    </recommendedName>
</protein>
<dbReference type="SUPFAM" id="SSF52540">
    <property type="entry name" value="P-loop containing nucleoside triphosphate hydrolases"/>
    <property type="match status" value="1"/>
</dbReference>
<dbReference type="InterPro" id="IPR030379">
    <property type="entry name" value="G_SEPTIN_dom"/>
</dbReference>
<feature type="domain" description="Septin-type G" evidence="10">
    <location>
        <begin position="72"/>
        <end position="345"/>
    </location>
</feature>
<evidence type="ECO:0000256" key="4">
    <source>
        <dbReference type="ARBA" id="ARBA00022741"/>
    </source>
</evidence>
<dbReference type="Gene3D" id="3.40.50.300">
    <property type="entry name" value="P-loop containing nucleotide triphosphate hydrolases"/>
    <property type="match status" value="1"/>
</dbReference>
<evidence type="ECO:0000256" key="5">
    <source>
        <dbReference type="ARBA" id="ARBA00023134"/>
    </source>
</evidence>
<feature type="coiled-coil region" evidence="9">
    <location>
        <begin position="370"/>
        <end position="401"/>
    </location>
</feature>
<evidence type="ECO:0000256" key="7">
    <source>
        <dbReference type="PIRNR" id="PIRNR006698"/>
    </source>
</evidence>
<dbReference type="Pfam" id="PF00735">
    <property type="entry name" value="Septin"/>
    <property type="match status" value="1"/>
</dbReference>
<dbReference type="InterPro" id="IPR027417">
    <property type="entry name" value="P-loop_NTPase"/>
</dbReference>
<evidence type="ECO:0000259" key="10">
    <source>
        <dbReference type="PROSITE" id="PS51719"/>
    </source>
</evidence>
<keyword evidence="9" id="KW-0175">Coiled coil</keyword>
<keyword evidence="12" id="KW-1185">Reference proteome</keyword>
<comment type="subcellular location">
    <subcellularLocation>
        <location evidence="1">Cytoplasm</location>
    </subcellularLocation>
</comment>
<keyword evidence="2" id="KW-0963">Cytoplasm</keyword>
<proteinExistence type="inferred from homology"/>
<evidence type="ECO:0000256" key="3">
    <source>
        <dbReference type="ARBA" id="ARBA00022618"/>
    </source>
</evidence>
<evidence type="ECO:0000256" key="6">
    <source>
        <dbReference type="ARBA" id="ARBA00023306"/>
    </source>
</evidence>
<reference evidence="11 12" key="1">
    <citation type="submission" date="2019-07" db="EMBL/GenBank/DDBJ databases">
        <title>Draft genome assembly of a fouling barnacle, Amphibalanus amphitrite (Darwin, 1854): The first reference genome for Thecostraca.</title>
        <authorList>
            <person name="Kim W."/>
        </authorList>
    </citation>
    <scope>NUCLEOTIDE SEQUENCE [LARGE SCALE GENOMIC DNA]</scope>
    <source>
        <strain evidence="11">SNU_AA5</strain>
        <tissue evidence="11">Soma without cirri and trophi</tissue>
    </source>
</reference>
<evidence type="ECO:0000313" key="12">
    <source>
        <dbReference type="Proteomes" id="UP000440578"/>
    </source>
</evidence>
<evidence type="ECO:0000256" key="1">
    <source>
        <dbReference type="ARBA" id="ARBA00004496"/>
    </source>
</evidence>
<dbReference type="GO" id="GO:0051301">
    <property type="term" value="P:cell division"/>
    <property type="evidence" value="ECO:0007669"/>
    <property type="project" value="UniProtKB-KW"/>
</dbReference>
<dbReference type="GO" id="GO:0005737">
    <property type="term" value="C:cytoplasm"/>
    <property type="evidence" value="ECO:0007669"/>
    <property type="project" value="UniProtKB-SubCell"/>
</dbReference>
<dbReference type="PROSITE" id="PS51719">
    <property type="entry name" value="G_SEPTIN"/>
    <property type="match status" value="1"/>
</dbReference>
<dbReference type="Proteomes" id="UP000440578">
    <property type="component" value="Unassembled WGS sequence"/>
</dbReference>
<evidence type="ECO:0000256" key="2">
    <source>
        <dbReference type="ARBA" id="ARBA00022490"/>
    </source>
</evidence>
<dbReference type="InterPro" id="IPR016491">
    <property type="entry name" value="Septin"/>
</dbReference>
<dbReference type="PANTHER" id="PTHR18884">
    <property type="entry name" value="SEPTIN"/>
    <property type="match status" value="1"/>
</dbReference>
<dbReference type="PIRSF" id="PIRSF006698">
    <property type="entry name" value="Septin"/>
    <property type="match status" value="1"/>
</dbReference>
<dbReference type="GO" id="GO:0005525">
    <property type="term" value="F:GTP binding"/>
    <property type="evidence" value="ECO:0007669"/>
    <property type="project" value="UniProtKB-UniRule"/>
</dbReference>
<evidence type="ECO:0000256" key="8">
    <source>
        <dbReference type="RuleBase" id="RU004560"/>
    </source>
</evidence>
<gene>
    <name evidence="11" type="primary">SEPT4</name>
    <name evidence="11" type="ORF">FJT64_010924</name>
</gene>
<evidence type="ECO:0000256" key="9">
    <source>
        <dbReference type="SAM" id="Coils"/>
    </source>
</evidence>
<dbReference type="CDD" id="cd01850">
    <property type="entry name" value="CDC_Septin"/>
    <property type="match status" value="1"/>
</dbReference>
<accession>A0A6A4VNM5</accession>
<dbReference type="EMBL" id="VIIS01001923">
    <property type="protein sequence ID" value="KAF0290891.1"/>
    <property type="molecule type" value="Genomic_DNA"/>
</dbReference>
<keyword evidence="6" id="KW-0131">Cell cycle</keyword>
<comment type="caution">
    <text evidence="11">The sequence shown here is derived from an EMBL/GenBank/DDBJ whole genome shotgun (WGS) entry which is preliminary data.</text>
</comment>
<keyword evidence="5 8" id="KW-0342">GTP-binding</keyword>
<comment type="similarity">
    <text evidence="7 8">Belongs to the TRAFAC class TrmE-Era-EngA-EngB-Septin-like GTPase superfamily. Septin GTPase family.</text>
</comment>